<evidence type="ECO:0000256" key="1">
    <source>
        <dbReference type="SAM" id="SignalP"/>
    </source>
</evidence>
<dbReference type="Proteomes" id="UP000075799">
    <property type="component" value="Unassembled WGS sequence"/>
</dbReference>
<accession>A0A162FU45</accession>
<name>A0A162FU45_BDEBC</name>
<dbReference type="InterPro" id="IPR039728">
    <property type="entry name" value="GLG1"/>
</dbReference>
<comment type="caution">
    <text evidence="2">The sequence shown here is derived from an EMBL/GenBank/DDBJ whole genome shotgun (WGS) entry which is preliminary data.</text>
</comment>
<feature type="signal peptide" evidence="1">
    <location>
        <begin position="1"/>
        <end position="20"/>
    </location>
</feature>
<dbReference type="PANTHER" id="PTHR11884:SF1">
    <property type="entry name" value="GOLGI APPARATUS PROTEIN 1"/>
    <property type="match status" value="1"/>
</dbReference>
<reference evidence="2 3" key="1">
    <citation type="submission" date="2016-03" db="EMBL/GenBank/DDBJ databases">
        <authorList>
            <person name="Ploux O."/>
        </authorList>
    </citation>
    <scope>NUCLEOTIDE SEQUENCE [LARGE SCALE GENOMIC DNA]</scope>
    <source>
        <strain evidence="2 3">EC13</strain>
    </source>
</reference>
<dbReference type="EMBL" id="LUKD01000009">
    <property type="protein sequence ID" value="KYG62297.1"/>
    <property type="molecule type" value="Genomic_DNA"/>
</dbReference>
<proteinExistence type="predicted"/>
<gene>
    <name evidence="2" type="ORF">AZI87_17370</name>
</gene>
<dbReference type="OrthoDB" id="5295918at2"/>
<dbReference type="AlphaFoldDB" id="A0A162FU45"/>
<dbReference type="InterPro" id="IPR001893">
    <property type="entry name" value="Cys-rich_GLG1_repeat"/>
</dbReference>
<protein>
    <submittedName>
        <fullName evidence="2">Uncharacterized protein</fullName>
    </submittedName>
</protein>
<evidence type="ECO:0000313" key="2">
    <source>
        <dbReference type="EMBL" id="KYG62297.1"/>
    </source>
</evidence>
<dbReference type="RefSeq" id="WP_063209699.1">
    <property type="nucleotide sequence ID" value="NZ_LUKD01000009.1"/>
</dbReference>
<dbReference type="PANTHER" id="PTHR11884">
    <property type="entry name" value="SELECTIN LIGAND RELATED"/>
    <property type="match status" value="1"/>
</dbReference>
<dbReference type="GO" id="GO:0016020">
    <property type="term" value="C:membrane"/>
    <property type="evidence" value="ECO:0007669"/>
    <property type="project" value="InterPro"/>
</dbReference>
<dbReference type="Pfam" id="PF00839">
    <property type="entry name" value="Cys_rich_FGFR"/>
    <property type="match status" value="1"/>
</dbReference>
<keyword evidence="1" id="KW-0732">Signal</keyword>
<feature type="chain" id="PRO_5007834038" evidence="1">
    <location>
        <begin position="21"/>
        <end position="125"/>
    </location>
</feature>
<organism evidence="2 3">
    <name type="scientific">Bdellovibrio bacteriovorus</name>
    <dbReference type="NCBI Taxonomy" id="959"/>
    <lineage>
        <taxon>Bacteria</taxon>
        <taxon>Pseudomonadati</taxon>
        <taxon>Bdellovibrionota</taxon>
        <taxon>Bdellovibrionia</taxon>
        <taxon>Bdellovibrionales</taxon>
        <taxon>Pseudobdellovibrionaceae</taxon>
        <taxon>Bdellovibrio</taxon>
    </lineage>
</organism>
<evidence type="ECO:0000313" key="3">
    <source>
        <dbReference type="Proteomes" id="UP000075799"/>
    </source>
</evidence>
<sequence length="125" mass="13695">MIKYVVAGMMVLGLASLAQANEGGACAKDRETLCAGVEHGGGKIAKCMKENQDKLSSECKAHMEKAKEAMKDMKEACHDDVEKFCGDVKPGKGRIMKCMKEHKEELSAACKEEIASAKEMRKKRK</sequence>